<dbReference type="SUPFAM" id="SSF52540">
    <property type="entry name" value="P-loop containing nucleoside triphosphate hydrolases"/>
    <property type="match status" value="1"/>
</dbReference>
<comment type="similarity">
    <text evidence="1">Belongs to the AfsR/DnrI/RedD regulatory family.</text>
</comment>
<dbReference type="Pfam" id="PF00486">
    <property type="entry name" value="Trans_reg_C"/>
    <property type="match status" value="1"/>
</dbReference>
<dbReference type="CDD" id="cd15831">
    <property type="entry name" value="BTAD"/>
    <property type="match status" value="1"/>
</dbReference>
<evidence type="ECO:0000256" key="3">
    <source>
        <dbReference type="ARBA" id="ARBA00023125"/>
    </source>
</evidence>
<protein>
    <submittedName>
        <fullName evidence="7">Putative ATPase/DNA-binding SARP family transcriptional activator</fullName>
    </submittedName>
</protein>
<dbReference type="InterPro" id="IPR041664">
    <property type="entry name" value="AAA_16"/>
</dbReference>
<feature type="domain" description="OmpR/PhoB-type" evidence="6">
    <location>
        <begin position="1"/>
        <end position="90"/>
    </location>
</feature>
<dbReference type="InterPro" id="IPR027417">
    <property type="entry name" value="P-loop_NTPase"/>
</dbReference>
<feature type="region of interest" description="Disordered" evidence="5">
    <location>
        <begin position="808"/>
        <end position="840"/>
    </location>
</feature>
<keyword evidence="8" id="KW-1185">Reference proteome</keyword>
<feature type="region of interest" description="Disordered" evidence="5">
    <location>
        <begin position="243"/>
        <end position="263"/>
    </location>
</feature>
<keyword evidence="2" id="KW-0902">Two-component regulatory system</keyword>
<dbReference type="PRINTS" id="PR00364">
    <property type="entry name" value="DISEASERSIST"/>
</dbReference>
<feature type="DNA-binding region" description="OmpR/PhoB-type" evidence="4">
    <location>
        <begin position="1"/>
        <end position="90"/>
    </location>
</feature>
<accession>A0A7W7R854</accession>
<evidence type="ECO:0000256" key="2">
    <source>
        <dbReference type="ARBA" id="ARBA00023012"/>
    </source>
</evidence>
<dbReference type="GO" id="GO:0006355">
    <property type="term" value="P:regulation of DNA-templated transcription"/>
    <property type="evidence" value="ECO:0007669"/>
    <property type="project" value="InterPro"/>
</dbReference>
<dbReference type="Gene3D" id="1.25.40.10">
    <property type="entry name" value="Tetratricopeptide repeat domain"/>
    <property type="match status" value="2"/>
</dbReference>
<dbReference type="InterPro" id="IPR001867">
    <property type="entry name" value="OmpR/PhoB-type_DNA-bd"/>
</dbReference>
<dbReference type="Pfam" id="PF03704">
    <property type="entry name" value="BTAD"/>
    <property type="match status" value="1"/>
</dbReference>
<reference evidence="7 8" key="1">
    <citation type="submission" date="2020-08" db="EMBL/GenBank/DDBJ databases">
        <title>Sequencing the genomes of 1000 actinobacteria strains.</title>
        <authorList>
            <person name="Klenk H.-P."/>
        </authorList>
    </citation>
    <scope>NUCLEOTIDE SEQUENCE [LARGE SCALE GENOMIC DNA]</scope>
    <source>
        <strain evidence="7 8">DSM 41654</strain>
    </source>
</reference>
<evidence type="ECO:0000256" key="5">
    <source>
        <dbReference type="SAM" id="MobiDB-lite"/>
    </source>
</evidence>
<dbReference type="InterPro" id="IPR011990">
    <property type="entry name" value="TPR-like_helical_dom_sf"/>
</dbReference>
<dbReference type="Gene3D" id="3.40.50.300">
    <property type="entry name" value="P-loop containing nucleotide triphosphate hydrolases"/>
    <property type="match status" value="1"/>
</dbReference>
<evidence type="ECO:0000259" key="6">
    <source>
        <dbReference type="PROSITE" id="PS51755"/>
    </source>
</evidence>
<sequence length="1138" mass="120933">MRVGLLGPLMLDTGAGPISIGGARLRALLARLALDGGRAVRPEVLVEALWAEAPPADQANALQSLVSRLRGVLGDPELLTLGPAGYRLAVEAGAVDTVRFEQLARSGRRLHAQGQPAEAAAALREALSLWRGPALADVREAPFADAEAERLERARLAALEDRIEADLVLGADPDLVAELESLTAEHPLHERLHAQLVRALAIGGRGTEALATYQRLRDRLADTFGSDPGPQLQAAHLAVLRGELPPPRSGHQDRPGHPPQHQQLEQYQPLRRSWLPGNLDAPLTSFVGREDDVRRVVELLGQARLVTLVGPGGAGKTRLATTSGRQLTPSGGVCFVALAPVGADDVPRAVLAALRVREAGVLKGAVTPRRPPVSSGGSGGASGAAEEILDRLAEVLADDDLVLVLDNCEHLVEAAAALAETLLGRCPRLRVLATSREALRIDGEVLHPVLPLELPEPGSTVEQARACAAIRLFHDRAVAVCPGFGVEGESLAAAIEICRRLDGLPLGIELAAARLRTLPIEVIAARLDDRFRLLTRGSRTALPRHQTLRAAVAWSWELLDADEQVLLERLSVVPGSFTEDAAQAVGGLDVPCADAYTADPHTGDAYTGDVRELLAALVDKSLLHPLGAVATGEPRYRMLETIREYGLQQLARRKEVGAARERHAGFFLELAEIAEPRLRTRDQLRWLARLSAERDNLLAAIRWAIESGDAETAVRFGASLCWFWSMRGYPPESLDLLDRVLEVPGPADPVARALVIATYAVGTESISHPQERAAAFRRIEEAMAGIDPGAHPLLELAQLAAAIAGPKRQAQDVATEPPPGLLGSPDIPDTSDVPGRKDPSSRSFGLLVQGLLTLHTGDVTAATGFLSRALTGFEELGERWGLATALSTLGSIRRRSGELNDALAMNERATRYFQELGMQEYTVENEVQAALMRAQAGDVDGARRQLAELFDQVAQSGSAEPWALVGLGRAQLEWRAGQLGAARAHVRLALTEAPGGQPTPSHLTALLLGVLAQVDAADGCPDEAVRRLDHPAVHLVLTWNSAITGWIAVVVAGIELCRDRPGSAARLLGAADLLRGSDDLGDPDVRRITQRATAALGAAGFAAAHATGATMTRTGARDLLSVIITAPGARPSCSAQRA</sequence>
<dbReference type="PANTHER" id="PTHR47691:SF3">
    <property type="entry name" value="HTH-TYPE TRANSCRIPTIONAL REGULATOR RV0890C-RELATED"/>
    <property type="match status" value="1"/>
</dbReference>
<dbReference type="GO" id="GO:0000160">
    <property type="term" value="P:phosphorelay signal transduction system"/>
    <property type="evidence" value="ECO:0007669"/>
    <property type="project" value="UniProtKB-KW"/>
</dbReference>
<dbReference type="InterPro" id="IPR036388">
    <property type="entry name" value="WH-like_DNA-bd_sf"/>
</dbReference>
<comment type="caution">
    <text evidence="7">The sequence shown here is derived from an EMBL/GenBank/DDBJ whole genome shotgun (WGS) entry which is preliminary data.</text>
</comment>
<dbReference type="SUPFAM" id="SSF48452">
    <property type="entry name" value="TPR-like"/>
    <property type="match status" value="2"/>
</dbReference>
<evidence type="ECO:0000256" key="1">
    <source>
        <dbReference type="ARBA" id="ARBA00005820"/>
    </source>
</evidence>
<dbReference type="SMART" id="SM00862">
    <property type="entry name" value="Trans_reg_C"/>
    <property type="match status" value="1"/>
</dbReference>
<dbReference type="GO" id="GO:0003677">
    <property type="term" value="F:DNA binding"/>
    <property type="evidence" value="ECO:0007669"/>
    <property type="project" value="UniProtKB-UniRule"/>
</dbReference>
<dbReference type="SMART" id="SM01043">
    <property type="entry name" value="BTAD"/>
    <property type="match status" value="1"/>
</dbReference>
<dbReference type="PROSITE" id="PS51755">
    <property type="entry name" value="OMPR_PHOB"/>
    <property type="match status" value="1"/>
</dbReference>
<dbReference type="Proteomes" id="UP000540506">
    <property type="component" value="Unassembled WGS sequence"/>
</dbReference>
<evidence type="ECO:0000313" key="8">
    <source>
        <dbReference type="Proteomes" id="UP000540506"/>
    </source>
</evidence>
<organism evidence="7 8">
    <name type="scientific">Kitasatospora kifunensis</name>
    <name type="common">Streptomyces kifunensis</name>
    <dbReference type="NCBI Taxonomy" id="58351"/>
    <lineage>
        <taxon>Bacteria</taxon>
        <taxon>Bacillati</taxon>
        <taxon>Actinomycetota</taxon>
        <taxon>Actinomycetes</taxon>
        <taxon>Kitasatosporales</taxon>
        <taxon>Streptomycetaceae</taxon>
        <taxon>Kitasatospora</taxon>
    </lineage>
</organism>
<dbReference type="Pfam" id="PF13191">
    <property type="entry name" value="AAA_16"/>
    <property type="match status" value="1"/>
</dbReference>
<dbReference type="SUPFAM" id="SSF46894">
    <property type="entry name" value="C-terminal effector domain of the bipartite response regulators"/>
    <property type="match status" value="1"/>
</dbReference>
<gene>
    <name evidence="7" type="ORF">FHR34_006077</name>
</gene>
<name>A0A7W7R854_KITKI</name>
<proteinExistence type="inferred from homology"/>
<dbReference type="EMBL" id="JACHJV010000001">
    <property type="protein sequence ID" value="MBB4927084.1"/>
    <property type="molecule type" value="Genomic_DNA"/>
</dbReference>
<keyword evidence="3 4" id="KW-0238">DNA-binding</keyword>
<dbReference type="InterPro" id="IPR005158">
    <property type="entry name" value="BTAD"/>
</dbReference>
<dbReference type="InterPro" id="IPR016032">
    <property type="entry name" value="Sig_transdc_resp-reg_C-effctor"/>
</dbReference>
<dbReference type="PANTHER" id="PTHR47691">
    <property type="entry name" value="REGULATOR-RELATED"/>
    <property type="match status" value="1"/>
</dbReference>
<dbReference type="RefSeq" id="WP_184941021.1">
    <property type="nucleotide sequence ID" value="NZ_JACHJV010000001.1"/>
</dbReference>
<evidence type="ECO:0000313" key="7">
    <source>
        <dbReference type="EMBL" id="MBB4927084.1"/>
    </source>
</evidence>
<evidence type="ECO:0000256" key="4">
    <source>
        <dbReference type="PROSITE-ProRule" id="PRU01091"/>
    </source>
</evidence>
<dbReference type="Gene3D" id="1.10.10.10">
    <property type="entry name" value="Winged helix-like DNA-binding domain superfamily/Winged helix DNA-binding domain"/>
    <property type="match status" value="1"/>
</dbReference>
<dbReference type="AlphaFoldDB" id="A0A7W7R854"/>